<dbReference type="PROSITE" id="PS50404">
    <property type="entry name" value="GST_NTER"/>
    <property type="match status" value="1"/>
</dbReference>
<dbReference type="FunFam" id="3.40.30.10:FF:000200">
    <property type="entry name" value="Glutathione S-transferase"/>
    <property type="match status" value="1"/>
</dbReference>
<dbReference type="PROSITE" id="PS50405">
    <property type="entry name" value="GST_CTER"/>
    <property type="match status" value="1"/>
</dbReference>
<evidence type="ECO:0000256" key="3">
    <source>
        <dbReference type="ARBA" id="ARBA00047960"/>
    </source>
</evidence>
<dbReference type="PANTHER" id="PTHR11260">
    <property type="entry name" value="GLUTATHIONE S-TRANSFERASE, GST, SUPERFAMILY, GST DOMAIN CONTAINING"/>
    <property type="match status" value="1"/>
</dbReference>
<dbReference type="Proteomes" id="UP001497457">
    <property type="component" value="Chromosome 19rd"/>
</dbReference>
<dbReference type="Gene3D" id="1.20.1050.10">
    <property type="match status" value="1"/>
</dbReference>
<dbReference type="InterPro" id="IPR036249">
    <property type="entry name" value="Thioredoxin-like_sf"/>
</dbReference>
<dbReference type="SUPFAM" id="SSF47616">
    <property type="entry name" value="GST C-terminal domain-like"/>
    <property type="match status" value="1"/>
</dbReference>
<keyword evidence="7" id="KW-1185">Reference proteome</keyword>
<dbReference type="GO" id="GO:0004364">
    <property type="term" value="F:glutathione transferase activity"/>
    <property type="evidence" value="ECO:0007669"/>
    <property type="project" value="UniProtKB-EC"/>
</dbReference>
<organism evidence="6 7">
    <name type="scientific">Urochloa decumbens</name>
    <dbReference type="NCBI Taxonomy" id="240449"/>
    <lineage>
        <taxon>Eukaryota</taxon>
        <taxon>Viridiplantae</taxon>
        <taxon>Streptophyta</taxon>
        <taxon>Embryophyta</taxon>
        <taxon>Tracheophyta</taxon>
        <taxon>Spermatophyta</taxon>
        <taxon>Magnoliopsida</taxon>
        <taxon>Liliopsida</taxon>
        <taxon>Poales</taxon>
        <taxon>Poaceae</taxon>
        <taxon>PACMAD clade</taxon>
        <taxon>Panicoideae</taxon>
        <taxon>Panicodae</taxon>
        <taxon>Paniceae</taxon>
        <taxon>Melinidinae</taxon>
        <taxon>Urochloa</taxon>
    </lineage>
</organism>
<name>A0ABC8ZCG1_9POAL</name>
<protein>
    <recommendedName>
        <fullName evidence="1">glutathione transferase</fullName>
        <ecNumber evidence="1">2.5.1.18</ecNumber>
    </recommendedName>
</protein>
<dbReference type="Pfam" id="PF13417">
    <property type="entry name" value="GST_N_3"/>
    <property type="match status" value="1"/>
</dbReference>
<evidence type="ECO:0000313" key="7">
    <source>
        <dbReference type="Proteomes" id="UP001497457"/>
    </source>
</evidence>
<reference evidence="7" key="1">
    <citation type="submission" date="2024-06" db="EMBL/GenBank/DDBJ databases">
        <authorList>
            <person name="Ryan C."/>
        </authorList>
    </citation>
    <scope>NUCLEOTIDE SEQUENCE [LARGE SCALE GENOMIC DNA]</scope>
</reference>
<feature type="domain" description="GST N-terminal" evidence="4">
    <location>
        <begin position="9"/>
        <end position="88"/>
    </location>
</feature>
<dbReference type="InterPro" id="IPR004045">
    <property type="entry name" value="Glutathione_S-Trfase_N"/>
</dbReference>
<dbReference type="Pfam" id="PF00043">
    <property type="entry name" value="GST_C"/>
    <property type="match status" value="1"/>
</dbReference>
<dbReference type="AlphaFoldDB" id="A0ABC8ZCG1"/>
<dbReference type="InterPro" id="IPR045074">
    <property type="entry name" value="GST_C_Tau"/>
</dbReference>
<dbReference type="InterPro" id="IPR040079">
    <property type="entry name" value="Glutathione_S-Trfase"/>
</dbReference>
<evidence type="ECO:0000256" key="2">
    <source>
        <dbReference type="ARBA" id="ARBA00022679"/>
    </source>
</evidence>
<evidence type="ECO:0000313" key="6">
    <source>
        <dbReference type="EMBL" id="CAL4959460.1"/>
    </source>
</evidence>
<dbReference type="EC" id="2.5.1.18" evidence="1"/>
<dbReference type="InterPro" id="IPR010987">
    <property type="entry name" value="Glutathione-S-Trfase_C-like"/>
</dbReference>
<dbReference type="InterPro" id="IPR045073">
    <property type="entry name" value="Omega/Tau-like"/>
</dbReference>
<dbReference type="SFLD" id="SFLDS00019">
    <property type="entry name" value="Glutathione_Transferase_(cytos"/>
    <property type="match status" value="1"/>
</dbReference>
<evidence type="ECO:0000259" key="5">
    <source>
        <dbReference type="PROSITE" id="PS50405"/>
    </source>
</evidence>
<dbReference type="PANTHER" id="PTHR11260:SF755">
    <property type="entry name" value="GLUTATHIONE TRANSFERASE"/>
    <property type="match status" value="1"/>
</dbReference>
<dbReference type="Gene3D" id="3.40.30.10">
    <property type="entry name" value="Glutaredoxin"/>
    <property type="match status" value="1"/>
</dbReference>
<dbReference type="SUPFAM" id="SSF52833">
    <property type="entry name" value="Thioredoxin-like"/>
    <property type="match status" value="1"/>
</dbReference>
<feature type="domain" description="GST C-terminal" evidence="5">
    <location>
        <begin position="93"/>
        <end position="218"/>
    </location>
</feature>
<dbReference type="EMBL" id="OZ075129">
    <property type="protein sequence ID" value="CAL4959460.1"/>
    <property type="molecule type" value="Genomic_DNA"/>
</dbReference>
<reference evidence="6 7" key="2">
    <citation type="submission" date="2024-10" db="EMBL/GenBank/DDBJ databases">
        <authorList>
            <person name="Ryan C."/>
        </authorList>
    </citation>
    <scope>NUCLEOTIDE SEQUENCE [LARGE SCALE GENOMIC DNA]</scope>
</reference>
<comment type="catalytic activity">
    <reaction evidence="3">
        <text>RX + glutathione = an S-substituted glutathione + a halide anion + H(+)</text>
        <dbReference type="Rhea" id="RHEA:16437"/>
        <dbReference type="ChEBI" id="CHEBI:15378"/>
        <dbReference type="ChEBI" id="CHEBI:16042"/>
        <dbReference type="ChEBI" id="CHEBI:17792"/>
        <dbReference type="ChEBI" id="CHEBI:57925"/>
        <dbReference type="ChEBI" id="CHEBI:90779"/>
        <dbReference type="EC" id="2.5.1.18"/>
    </reaction>
</comment>
<dbReference type="CDD" id="cd03058">
    <property type="entry name" value="GST_N_Tau"/>
    <property type="match status" value="1"/>
</dbReference>
<dbReference type="InterPro" id="IPR004046">
    <property type="entry name" value="GST_C"/>
</dbReference>
<gene>
    <name evidence="6" type="ORF">URODEC1_LOCUS43796</name>
</gene>
<dbReference type="FunFam" id="1.20.1050.10:FF:000012">
    <property type="entry name" value="Tau class glutathione S-transferase"/>
    <property type="match status" value="1"/>
</dbReference>
<evidence type="ECO:0000259" key="4">
    <source>
        <dbReference type="PROSITE" id="PS50404"/>
    </source>
</evidence>
<accession>A0ABC8ZCG1</accession>
<dbReference type="SFLD" id="SFLDG00358">
    <property type="entry name" value="Main_(cytGST)"/>
    <property type="match status" value="1"/>
</dbReference>
<dbReference type="SFLD" id="SFLDG01152">
    <property type="entry name" value="Main.3:_Omega-_and_Tau-like"/>
    <property type="match status" value="1"/>
</dbReference>
<proteinExistence type="predicted"/>
<evidence type="ECO:0000256" key="1">
    <source>
        <dbReference type="ARBA" id="ARBA00012452"/>
    </source>
</evidence>
<sequence>MEAKKMMTETVKLIGAFGSPFVHRVEVALRLKGVRYELILEDMSNKSDLLLRHNPVHRKVPVLVHGNSSVSESLVMVEYIDEAFDGPPLLPADPYDRAMARFWARFLEEKCLEPLRAALFGDGEAQRASMEEARESLALVEEQLKGKRFLGGDAIGLADIAAGGLLAHWLRVLEEVAGVIVLSSEEEYPALRRWAAEYRSNEAVKECLPDRARLLSYFTGIRDKCVSVANSSVSPK</sequence>
<keyword evidence="2" id="KW-0808">Transferase</keyword>
<dbReference type="CDD" id="cd03185">
    <property type="entry name" value="GST_C_Tau"/>
    <property type="match status" value="1"/>
</dbReference>
<dbReference type="InterPro" id="IPR036282">
    <property type="entry name" value="Glutathione-S-Trfase_C_sf"/>
</dbReference>